<dbReference type="EMBL" id="MOBP01000001">
    <property type="protein sequence ID" value="RON58714.1"/>
    <property type="molecule type" value="Genomic_DNA"/>
</dbReference>
<gene>
    <name evidence="2" type="ORF">BK665_01910</name>
</gene>
<dbReference type="RefSeq" id="WP_123402618.1">
    <property type="nucleotide sequence ID" value="NZ_MOBP01000001.1"/>
</dbReference>
<evidence type="ECO:0008006" key="4">
    <source>
        <dbReference type="Google" id="ProtNLM"/>
    </source>
</evidence>
<feature type="transmembrane region" description="Helical" evidence="1">
    <location>
        <begin position="21"/>
        <end position="43"/>
    </location>
</feature>
<keyword evidence="1" id="KW-0472">Membrane</keyword>
<dbReference type="AlphaFoldDB" id="A0A423KSN9"/>
<sequence>MSQKKTRIPLPHPPPPTGHTEWLLIFVSVMVIVAACLLGYMVIEGLIEGRISNMSRGASYDVYSFAQRPRHYWFTIIGHTFWVFVLTAMGVGTIWLVRKINAAPEKPRRRK</sequence>
<protein>
    <recommendedName>
        <fullName evidence="4">Transmembrane protein</fullName>
    </recommendedName>
</protein>
<name>A0A423KSN9_9PSED</name>
<reference evidence="2 3" key="1">
    <citation type="submission" date="2016-10" db="EMBL/GenBank/DDBJ databases">
        <title>Comparative genome analysis of multiple Pseudomonas spp. focuses on biocontrol and plant growth promoting traits.</title>
        <authorList>
            <person name="Tao X.-Y."/>
            <person name="Taylor C.G."/>
        </authorList>
    </citation>
    <scope>NUCLEOTIDE SEQUENCE [LARGE SCALE GENOMIC DNA]</scope>
    <source>
        <strain evidence="2 3">39A2</strain>
    </source>
</reference>
<accession>A0A423KSN9</accession>
<organism evidence="2 3">
    <name type="scientific">Pseudomonas frederiksbergensis</name>
    <dbReference type="NCBI Taxonomy" id="104087"/>
    <lineage>
        <taxon>Bacteria</taxon>
        <taxon>Pseudomonadati</taxon>
        <taxon>Pseudomonadota</taxon>
        <taxon>Gammaproteobacteria</taxon>
        <taxon>Pseudomonadales</taxon>
        <taxon>Pseudomonadaceae</taxon>
        <taxon>Pseudomonas</taxon>
    </lineage>
</organism>
<keyword evidence="1" id="KW-1133">Transmembrane helix</keyword>
<evidence type="ECO:0000256" key="1">
    <source>
        <dbReference type="SAM" id="Phobius"/>
    </source>
</evidence>
<dbReference type="Proteomes" id="UP000283627">
    <property type="component" value="Unassembled WGS sequence"/>
</dbReference>
<keyword evidence="1" id="KW-0812">Transmembrane</keyword>
<feature type="transmembrane region" description="Helical" evidence="1">
    <location>
        <begin position="72"/>
        <end position="97"/>
    </location>
</feature>
<proteinExistence type="predicted"/>
<comment type="caution">
    <text evidence="2">The sequence shown here is derived from an EMBL/GenBank/DDBJ whole genome shotgun (WGS) entry which is preliminary data.</text>
</comment>
<evidence type="ECO:0000313" key="3">
    <source>
        <dbReference type="Proteomes" id="UP000283627"/>
    </source>
</evidence>
<evidence type="ECO:0000313" key="2">
    <source>
        <dbReference type="EMBL" id="RON58714.1"/>
    </source>
</evidence>